<feature type="region of interest" description="Disordered" evidence="1">
    <location>
        <begin position="1"/>
        <end position="22"/>
    </location>
</feature>
<accession>A0A4Q2D163</accession>
<dbReference type="InterPro" id="IPR006026">
    <property type="entry name" value="Peptidase_Metallo"/>
</dbReference>
<dbReference type="GO" id="GO:0004222">
    <property type="term" value="F:metalloendopeptidase activity"/>
    <property type="evidence" value="ECO:0007669"/>
    <property type="project" value="InterPro"/>
</dbReference>
<evidence type="ECO:0000313" key="3">
    <source>
        <dbReference type="EMBL" id="RXW12186.1"/>
    </source>
</evidence>
<comment type="caution">
    <text evidence="3">The sequence shown here is derived from an EMBL/GenBank/DDBJ whole genome shotgun (WGS) entry which is preliminary data.</text>
</comment>
<dbReference type="Gene3D" id="3.40.390.10">
    <property type="entry name" value="Collagenase (Catalytic Domain)"/>
    <property type="match status" value="1"/>
</dbReference>
<proteinExistence type="predicted"/>
<dbReference type="Proteomes" id="UP000290288">
    <property type="component" value="Unassembled WGS sequence"/>
</dbReference>
<dbReference type="InterPro" id="IPR001506">
    <property type="entry name" value="Peptidase_M12A"/>
</dbReference>
<dbReference type="SMART" id="SM00235">
    <property type="entry name" value="ZnMc"/>
    <property type="match status" value="1"/>
</dbReference>
<evidence type="ECO:0000313" key="4">
    <source>
        <dbReference type="Proteomes" id="UP000290288"/>
    </source>
</evidence>
<dbReference type="AlphaFoldDB" id="A0A4Q2D163"/>
<feature type="domain" description="Peptidase metallopeptidase" evidence="2">
    <location>
        <begin position="55"/>
        <end position="215"/>
    </location>
</feature>
<dbReference type="GO" id="GO:0008270">
    <property type="term" value="F:zinc ion binding"/>
    <property type="evidence" value="ECO:0007669"/>
    <property type="project" value="InterPro"/>
</dbReference>
<dbReference type="SUPFAM" id="SSF55486">
    <property type="entry name" value="Metalloproteases ('zincins'), catalytic domain"/>
    <property type="match status" value="1"/>
</dbReference>
<evidence type="ECO:0000259" key="2">
    <source>
        <dbReference type="SMART" id="SM00235"/>
    </source>
</evidence>
<keyword evidence="4" id="KW-1185">Reference proteome</keyword>
<sequence length="240" mass="27057">MSAAEVDSSPAAPALDTTRDDETTYPEWYSKVCADLSRLPSGDRLEGMRAVLARASKMWDNGQVLTCAFVEPAGNAIQQAKVISVAKEWERYANIHFDFESAAKKPLDAIIRICFYPNLGSWSTTGKDAFHSQFEGQATMNLGWVYSWTTGATQGERGVILHEFGHAIGYLHEHQSPRRGDKLKLKEEEAIKYFKSTQSWTEQDVRRNFLDVYNRSEVSNYSTVDLTSIMMQVLQATEPE</sequence>
<dbReference type="GO" id="GO:0006508">
    <property type="term" value="P:proteolysis"/>
    <property type="evidence" value="ECO:0007669"/>
    <property type="project" value="InterPro"/>
</dbReference>
<dbReference type="OrthoDB" id="5945790at2759"/>
<name>A0A4Q2D163_9AGAR</name>
<evidence type="ECO:0000256" key="1">
    <source>
        <dbReference type="SAM" id="MobiDB-lite"/>
    </source>
</evidence>
<reference evidence="3 4" key="1">
    <citation type="submission" date="2019-01" db="EMBL/GenBank/DDBJ databases">
        <title>Draft genome sequence of Psathyrella aberdarensis IHI B618.</title>
        <authorList>
            <person name="Buettner E."/>
            <person name="Kellner H."/>
        </authorList>
    </citation>
    <scope>NUCLEOTIDE SEQUENCE [LARGE SCALE GENOMIC DNA]</scope>
    <source>
        <strain evidence="3 4">IHI B618</strain>
    </source>
</reference>
<dbReference type="EMBL" id="SDEE01001364">
    <property type="protein sequence ID" value="RXW12186.1"/>
    <property type="molecule type" value="Genomic_DNA"/>
</dbReference>
<gene>
    <name evidence="3" type="ORF">EST38_g13666</name>
</gene>
<organism evidence="3 4">
    <name type="scientific">Candolleomyces aberdarensis</name>
    <dbReference type="NCBI Taxonomy" id="2316362"/>
    <lineage>
        <taxon>Eukaryota</taxon>
        <taxon>Fungi</taxon>
        <taxon>Dikarya</taxon>
        <taxon>Basidiomycota</taxon>
        <taxon>Agaricomycotina</taxon>
        <taxon>Agaricomycetes</taxon>
        <taxon>Agaricomycetidae</taxon>
        <taxon>Agaricales</taxon>
        <taxon>Agaricineae</taxon>
        <taxon>Psathyrellaceae</taxon>
        <taxon>Candolleomyces</taxon>
    </lineage>
</organism>
<dbReference type="InterPro" id="IPR024079">
    <property type="entry name" value="MetalloPept_cat_dom_sf"/>
</dbReference>
<protein>
    <recommendedName>
        <fullName evidence="2">Peptidase metallopeptidase domain-containing protein</fullName>
    </recommendedName>
</protein>
<dbReference type="Pfam" id="PF01400">
    <property type="entry name" value="Astacin"/>
    <property type="match status" value="1"/>
</dbReference>